<name>A0A8J5CJB1_CHIOP</name>
<evidence type="ECO:0000313" key="1">
    <source>
        <dbReference type="EMBL" id="KAG0706704.1"/>
    </source>
</evidence>
<proteinExistence type="predicted"/>
<evidence type="ECO:0000313" key="2">
    <source>
        <dbReference type="Proteomes" id="UP000770661"/>
    </source>
</evidence>
<gene>
    <name evidence="1" type="ORF">GWK47_024294</name>
</gene>
<organism evidence="1 2">
    <name type="scientific">Chionoecetes opilio</name>
    <name type="common">Atlantic snow crab</name>
    <name type="synonym">Cancer opilio</name>
    <dbReference type="NCBI Taxonomy" id="41210"/>
    <lineage>
        <taxon>Eukaryota</taxon>
        <taxon>Metazoa</taxon>
        <taxon>Ecdysozoa</taxon>
        <taxon>Arthropoda</taxon>
        <taxon>Crustacea</taxon>
        <taxon>Multicrustacea</taxon>
        <taxon>Malacostraca</taxon>
        <taxon>Eumalacostraca</taxon>
        <taxon>Eucarida</taxon>
        <taxon>Decapoda</taxon>
        <taxon>Pleocyemata</taxon>
        <taxon>Brachyura</taxon>
        <taxon>Eubrachyura</taxon>
        <taxon>Majoidea</taxon>
        <taxon>Majidae</taxon>
        <taxon>Chionoecetes</taxon>
    </lineage>
</organism>
<dbReference type="Proteomes" id="UP000770661">
    <property type="component" value="Unassembled WGS sequence"/>
</dbReference>
<sequence length="179" mass="19752">MSFAQNGPVLRSWPVEWTQHKLLWIVAQATCRSRHNLKGLAATDPSSVKGSDEIRDRTGFVPRVLKRFGGEATPASEEEVDGVGSVGGLDDSDDGRLQLHHLFSFWRLFDGYVKESFHVSKTDSFSFLSRPAIEPASPSPAGQEGIPCLQEGHQSEGVGRGDVQRSGRLSWKVFVFRQA</sequence>
<dbReference type="AlphaFoldDB" id="A0A8J5CJB1"/>
<keyword evidence="2" id="KW-1185">Reference proteome</keyword>
<protein>
    <submittedName>
        <fullName evidence="1">Uncharacterized protein</fullName>
    </submittedName>
</protein>
<dbReference type="EMBL" id="JACEEZ010024912">
    <property type="protein sequence ID" value="KAG0706704.1"/>
    <property type="molecule type" value="Genomic_DNA"/>
</dbReference>
<reference evidence="1" key="1">
    <citation type="submission" date="2020-07" db="EMBL/GenBank/DDBJ databases">
        <title>The High-quality genome of the commercially important snow crab, Chionoecetes opilio.</title>
        <authorList>
            <person name="Jeong J.-H."/>
            <person name="Ryu S."/>
        </authorList>
    </citation>
    <scope>NUCLEOTIDE SEQUENCE</scope>
    <source>
        <strain evidence="1">MADBK_172401_WGS</strain>
        <tissue evidence="1">Digestive gland</tissue>
    </source>
</reference>
<accession>A0A8J5CJB1</accession>
<comment type="caution">
    <text evidence="1">The sequence shown here is derived from an EMBL/GenBank/DDBJ whole genome shotgun (WGS) entry which is preliminary data.</text>
</comment>